<dbReference type="AlphaFoldDB" id="A0A427A8X7"/>
<evidence type="ECO:0000313" key="3">
    <source>
        <dbReference type="Proteomes" id="UP000287651"/>
    </source>
</evidence>
<feature type="region of interest" description="Disordered" evidence="1">
    <location>
        <begin position="41"/>
        <end position="78"/>
    </location>
</feature>
<feature type="compositionally biased region" description="Basic and acidic residues" evidence="1">
    <location>
        <begin position="1"/>
        <end position="18"/>
    </location>
</feature>
<evidence type="ECO:0000313" key="2">
    <source>
        <dbReference type="EMBL" id="RRT72674.1"/>
    </source>
</evidence>
<accession>A0A427A8X7</accession>
<name>A0A427A8X7_ENSVE</name>
<sequence>MRLPIDRARNDCQSEGRKQSQMVSEVAIAWKVIETTYRRHASRATQGKWREQRRAPEASPFSTLPSYHTQSKRTCVPV</sequence>
<proteinExistence type="predicted"/>
<dbReference type="Proteomes" id="UP000287651">
    <property type="component" value="Unassembled WGS sequence"/>
</dbReference>
<feature type="region of interest" description="Disordered" evidence="1">
    <location>
        <begin position="1"/>
        <end position="20"/>
    </location>
</feature>
<reference evidence="2 3" key="1">
    <citation type="journal article" date="2014" name="Agronomy (Basel)">
        <title>A Draft Genome Sequence for Ensete ventricosum, the Drought-Tolerant Tree Against Hunger.</title>
        <authorList>
            <person name="Harrison J."/>
            <person name="Moore K.A."/>
            <person name="Paszkiewicz K."/>
            <person name="Jones T."/>
            <person name="Grant M."/>
            <person name="Ambacheew D."/>
            <person name="Muzemil S."/>
            <person name="Studholme D.J."/>
        </authorList>
    </citation>
    <scope>NUCLEOTIDE SEQUENCE [LARGE SCALE GENOMIC DNA]</scope>
</reference>
<dbReference type="EMBL" id="AMZH03003327">
    <property type="protein sequence ID" value="RRT72674.1"/>
    <property type="molecule type" value="Genomic_DNA"/>
</dbReference>
<organism evidence="2 3">
    <name type="scientific">Ensete ventricosum</name>
    <name type="common">Abyssinian banana</name>
    <name type="synonym">Musa ensete</name>
    <dbReference type="NCBI Taxonomy" id="4639"/>
    <lineage>
        <taxon>Eukaryota</taxon>
        <taxon>Viridiplantae</taxon>
        <taxon>Streptophyta</taxon>
        <taxon>Embryophyta</taxon>
        <taxon>Tracheophyta</taxon>
        <taxon>Spermatophyta</taxon>
        <taxon>Magnoliopsida</taxon>
        <taxon>Liliopsida</taxon>
        <taxon>Zingiberales</taxon>
        <taxon>Musaceae</taxon>
        <taxon>Ensete</taxon>
    </lineage>
</organism>
<comment type="caution">
    <text evidence="2">The sequence shown here is derived from an EMBL/GenBank/DDBJ whole genome shotgun (WGS) entry which is preliminary data.</text>
</comment>
<feature type="compositionally biased region" description="Polar residues" evidence="1">
    <location>
        <begin position="60"/>
        <end position="78"/>
    </location>
</feature>
<protein>
    <submittedName>
        <fullName evidence="2">Uncharacterized protein</fullName>
    </submittedName>
</protein>
<evidence type="ECO:0000256" key="1">
    <source>
        <dbReference type="SAM" id="MobiDB-lite"/>
    </source>
</evidence>
<gene>
    <name evidence="2" type="ORF">B296_00016521</name>
</gene>